<evidence type="ECO:0000256" key="2">
    <source>
        <dbReference type="ARBA" id="ARBA00006706"/>
    </source>
</evidence>
<evidence type="ECO:0000256" key="7">
    <source>
        <dbReference type="RuleBase" id="RU004466"/>
    </source>
</evidence>
<evidence type="ECO:0000256" key="6">
    <source>
        <dbReference type="ARBA" id="ARBA00023229"/>
    </source>
</evidence>
<evidence type="ECO:0000256" key="5">
    <source>
        <dbReference type="ARBA" id="ARBA00022842"/>
    </source>
</evidence>
<dbReference type="InterPro" id="IPR008949">
    <property type="entry name" value="Isoprenoid_synthase_dom_sf"/>
</dbReference>
<proteinExistence type="inferred from homology"/>
<accession>A0A501WHB6</accession>
<dbReference type="GO" id="GO:0008299">
    <property type="term" value="P:isoprenoid biosynthetic process"/>
    <property type="evidence" value="ECO:0007669"/>
    <property type="project" value="UniProtKB-KW"/>
</dbReference>
<dbReference type="Pfam" id="PF00348">
    <property type="entry name" value="polyprenyl_synt"/>
    <property type="match status" value="1"/>
</dbReference>
<dbReference type="GO" id="GO:0046872">
    <property type="term" value="F:metal ion binding"/>
    <property type="evidence" value="ECO:0007669"/>
    <property type="project" value="UniProtKB-KW"/>
</dbReference>
<dbReference type="InterPro" id="IPR000092">
    <property type="entry name" value="Polyprenyl_synt"/>
</dbReference>
<keyword evidence="3 7" id="KW-0808">Transferase</keyword>
<reference evidence="8 9" key="1">
    <citation type="submission" date="2019-06" db="EMBL/GenBank/DDBJ databases">
        <title>A novel bacterium of genus Amaricoccus, isolated from marine sediment.</title>
        <authorList>
            <person name="Huang H."/>
            <person name="Mo K."/>
            <person name="Hu Y."/>
        </authorList>
    </citation>
    <scope>NUCLEOTIDE SEQUENCE [LARGE SCALE GENOMIC DNA]</scope>
    <source>
        <strain evidence="8 9">HB172011</strain>
    </source>
</reference>
<dbReference type="PANTHER" id="PTHR43281">
    <property type="entry name" value="FARNESYL DIPHOSPHATE SYNTHASE"/>
    <property type="match status" value="1"/>
</dbReference>
<dbReference type="GO" id="GO:0004659">
    <property type="term" value="F:prenyltransferase activity"/>
    <property type="evidence" value="ECO:0007669"/>
    <property type="project" value="InterPro"/>
</dbReference>
<dbReference type="EMBL" id="VFRP01000050">
    <property type="protein sequence ID" value="TPE46457.1"/>
    <property type="molecule type" value="Genomic_DNA"/>
</dbReference>
<dbReference type="SFLD" id="SFLDS00005">
    <property type="entry name" value="Isoprenoid_Synthase_Type_I"/>
    <property type="match status" value="1"/>
</dbReference>
<gene>
    <name evidence="8" type="ORF">FJM51_22175</name>
</gene>
<evidence type="ECO:0000256" key="3">
    <source>
        <dbReference type="ARBA" id="ARBA00022679"/>
    </source>
</evidence>
<dbReference type="PROSITE" id="PS00723">
    <property type="entry name" value="POLYPRENYL_SYNTHASE_1"/>
    <property type="match status" value="1"/>
</dbReference>
<dbReference type="Proteomes" id="UP000319255">
    <property type="component" value="Unassembled WGS sequence"/>
</dbReference>
<evidence type="ECO:0000256" key="1">
    <source>
        <dbReference type="ARBA" id="ARBA00001946"/>
    </source>
</evidence>
<dbReference type="RefSeq" id="WP_140456296.1">
    <property type="nucleotide sequence ID" value="NZ_VFRP01000050.1"/>
</dbReference>
<dbReference type="Gene3D" id="1.10.600.10">
    <property type="entry name" value="Farnesyl Diphosphate Synthase"/>
    <property type="match status" value="1"/>
</dbReference>
<dbReference type="AlphaFoldDB" id="A0A501WHB6"/>
<evidence type="ECO:0008006" key="10">
    <source>
        <dbReference type="Google" id="ProtNLM"/>
    </source>
</evidence>
<keyword evidence="5" id="KW-0460">Magnesium</keyword>
<evidence type="ECO:0000313" key="8">
    <source>
        <dbReference type="EMBL" id="TPE46457.1"/>
    </source>
</evidence>
<protein>
    <recommendedName>
        <fullName evidence="10">Polyprenyl synthetase family protein</fullName>
    </recommendedName>
</protein>
<evidence type="ECO:0000256" key="4">
    <source>
        <dbReference type="ARBA" id="ARBA00022723"/>
    </source>
</evidence>
<comment type="similarity">
    <text evidence="2 7">Belongs to the FPP/GGPP synthase family.</text>
</comment>
<keyword evidence="6" id="KW-0414">Isoprene biosynthesis</keyword>
<comment type="cofactor">
    <cofactor evidence="1">
        <name>Mg(2+)</name>
        <dbReference type="ChEBI" id="CHEBI:18420"/>
    </cofactor>
</comment>
<dbReference type="SUPFAM" id="SSF48576">
    <property type="entry name" value="Terpenoid synthases"/>
    <property type="match status" value="1"/>
</dbReference>
<organism evidence="8 9">
    <name type="scientific">Amaricoccus solimangrovi</name>
    <dbReference type="NCBI Taxonomy" id="2589815"/>
    <lineage>
        <taxon>Bacteria</taxon>
        <taxon>Pseudomonadati</taxon>
        <taxon>Pseudomonadota</taxon>
        <taxon>Alphaproteobacteria</taxon>
        <taxon>Rhodobacterales</taxon>
        <taxon>Paracoccaceae</taxon>
        <taxon>Amaricoccus</taxon>
    </lineage>
</organism>
<comment type="caution">
    <text evidence="8">The sequence shown here is derived from an EMBL/GenBank/DDBJ whole genome shotgun (WGS) entry which is preliminary data.</text>
</comment>
<evidence type="ECO:0000313" key="9">
    <source>
        <dbReference type="Proteomes" id="UP000319255"/>
    </source>
</evidence>
<dbReference type="PANTHER" id="PTHR43281:SF1">
    <property type="entry name" value="FARNESYL DIPHOSPHATE SYNTHASE"/>
    <property type="match status" value="1"/>
</dbReference>
<keyword evidence="9" id="KW-1185">Reference proteome</keyword>
<dbReference type="OrthoDB" id="9805316at2"/>
<sequence length="291" mass="30133">MTTHQNGCEDVARWRGTIDQTLTAISGGFGARSGPLGAAMAEAALARGKRFRGTLILLAGAATGEVCPTLVDIACALELAHTASLVFDDLPCMDNASTRRGQATTHVAHGEARAILAGIALVTESLNLLAVTPGAEPATRARLVAILAGALGPAGLCAGQDLDLHAPKSPDGVVREHDLKTGALFAAGFEMFAVFRGLPAGQTAALIELGLLLGRVFQSYDDLLDVMEDGDAAAARPRRGLLAANTASRAAAHYNRLREQLYSALSDCPFDAAPLAWYTATVLPDVAPRAA</sequence>
<name>A0A501WHB6_9RHOB</name>
<dbReference type="InterPro" id="IPR033749">
    <property type="entry name" value="Polyprenyl_synt_CS"/>
</dbReference>
<keyword evidence="4" id="KW-0479">Metal-binding</keyword>